<evidence type="ECO:0000313" key="2">
    <source>
        <dbReference type="EMBL" id="AMS38371.1"/>
    </source>
</evidence>
<organism evidence="2">
    <name type="scientific">Bactrocera tryoni</name>
    <name type="common">Queensland fruit fly</name>
    <name type="synonym">Tephritis tryoni</name>
    <dbReference type="NCBI Taxonomy" id="59916"/>
    <lineage>
        <taxon>Eukaryota</taxon>
        <taxon>Metazoa</taxon>
        <taxon>Ecdysozoa</taxon>
        <taxon>Arthropoda</taxon>
        <taxon>Hexapoda</taxon>
        <taxon>Insecta</taxon>
        <taxon>Pterygota</taxon>
        <taxon>Neoptera</taxon>
        <taxon>Endopterygota</taxon>
        <taxon>Diptera</taxon>
        <taxon>Brachycera</taxon>
        <taxon>Muscomorpha</taxon>
        <taxon>Tephritoidea</taxon>
        <taxon>Tephritidae</taxon>
        <taxon>Bactrocera</taxon>
        <taxon>Bactrocera</taxon>
    </lineage>
</organism>
<protein>
    <recommendedName>
        <fullName evidence="1">Reverse transcriptase domain-containing protein</fullName>
    </recommendedName>
</protein>
<evidence type="ECO:0000259" key="1">
    <source>
        <dbReference type="PROSITE" id="PS50878"/>
    </source>
</evidence>
<dbReference type="OrthoDB" id="8036339at2759"/>
<accession>A0A142LX45</accession>
<proteinExistence type="predicted"/>
<dbReference type="CDD" id="cd01650">
    <property type="entry name" value="RT_nLTR_like"/>
    <property type="match status" value="1"/>
</dbReference>
<sequence>MRVVQINLNHCEAAQELLKQTIFEEKIDVAIVCEQYKNINAGTWISDKENKAAIWACGGNAFQDKPLLGRSYYTRAKIGGIYFYSCYIPPSVLQGDYERILDELVRDALTTTPNVIAGDFNAWAIEWGSSYTNRRGNALLKAFSMLDAVLLNTGGRNTFEKNGRGSIIDITFASSTLVRSANWKVCDFYTHSDHLAILLEIRKQTQTRSSVKKLQKKGWKVETFDEEIFKLMLDGNLDDAINVDRQAEKLVKHISKACDAAMCRKRHNITQRPAYWWNEEISTLRSECHKARRLCQRSQGTPHHTRLRESFKKKRKELKKAIKRSKSSSFKELCEKVDENPWGDAYKIVMAKIRGGKSQAPTCPTLLEKVVKTLFPTQEPQSSRTIPTVMESPIVDEKEVMEVAERFGNAKAPGLDGIPNKALKIAINHSKRAFAELYSRCLKEGVFPKIWKKQRLVLLQKPNKPAGEPSAYRPLCMIDTMAKILERLICTRLERHLEEESPGLSENQFGFRRHRSTLDAVGKVTDIAAKAIEGTRWMHGDKKYCAVVTLDVKNAFNSASWPHILRALEARNTPGYLLRTISSYLSDRLLLYDTDAGPKTYMVTGGVPQGSVLGPLLWNVLYDGVLRLPLPKEAQIIGYADDIAVTIVAKELSQIQNFCNATTAKIKDWLTETKLQLAGEKTEAVLITSRKKLETVTLNIDGYNITTQNSLRYLGVMIDTRLNFKAHVEKACSKAATVTAALSRIMANTGGPSQSRRALLAKVSQSTLMYAAPIWGKALRQKTNANKAKAVTRLCAIRVACAFRTVSHEAASIISGLMPPDLMASELRRVYLKSKAMNRRLTADERKKERQVSLEEWQRQWNAAEKGRWTHKLIKNVSAWIERQHGETDFYLTQFLTGHGCFREYLYRFGHDDDTKCSFCSSANENAEHIFFFCSRYVVERTTIEGIINQRMTPDNIVSHMLRSQLVWAKMKEWAAIALQELRIKERQRRSIRPHE</sequence>
<dbReference type="InterPro" id="IPR036691">
    <property type="entry name" value="Endo/exonu/phosph_ase_sf"/>
</dbReference>
<dbReference type="InterPro" id="IPR000477">
    <property type="entry name" value="RT_dom"/>
</dbReference>
<name>A0A142LX45_BACRY</name>
<dbReference type="SUPFAM" id="SSF56219">
    <property type="entry name" value="DNase I-like"/>
    <property type="match status" value="1"/>
</dbReference>
<dbReference type="PROSITE" id="PS50878">
    <property type="entry name" value="RT_POL"/>
    <property type="match status" value="1"/>
</dbReference>
<dbReference type="InterPro" id="IPR005135">
    <property type="entry name" value="Endo/exonuclease/phosphatase"/>
</dbReference>
<reference evidence="2" key="1">
    <citation type="journal article" date="2014" name="BMC Genomics">
        <title>The draft genome of the pest tephritid fruit fly Bactrocera tryoni: resources for the genomic analysis of hybridising species.</title>
        <authorList>
            <person name="Gilchrist A.S."/>
            <person name="Shearman D.C."/>
            <person name="Frommer M."/>
            <person name="Raphael K.A."/>
            <person name="Deshpande N.P."/>
            <person name="Wilkins M.R."/>
            <person name="Sherwin W.B."/>
            <person name="Sved J.A."/>
        </authorList>
    </citation>
    <scope>NUCLEOTIDE SEQUENCE</scope>
</reference>
<dbReference type="CDD" id="cd09077">
    <property type="entry name" value="R1-I-EN"/>
    <property type="match status" value="1"/>
</dbReference>
<dbReference type="SUPFAM" id="SSF56672">
    <property type="entry name" value="DNA/RNA polymerases"/>
    <property type="match status" value="1"/>
</dbReference>
<dbReference type="Pfam" id="PF14529">
    <property type="entry name" value="Exo_endo_phos_2"/>
    <property type="match status" value="1"/>
</dbReference>
<dbReference type="Pfam" id="PF00078">
    <property type="entry name" value="RVT_1"/>
    <property type="match status" value="1"/>
</dbReference>
<dbReference type="AlphaFoldDB" id="A0A142LX45"/>
<dbReference type="GO" id="GO:0071897">
    <property type="term" value="P:DNA biosynthetic process"/>
    <property type="evidence" value="ECO:0007669"/>
    <property type="project" value="UniProtKB-ARBA"/>
</dbReference>
<feature type="domain" description="Reverse transcriptase" evidence="1">
    <location>
        <begin position="440"/>
        <end position="718"/>
    </location>
</feature>
<dbReference type="GO" id="GO:0003824">
    <property type="term" value="F:catalytic activity"/>
    <property type="evidence" value="ECO:0007669"/>
    <property type="project" value="InterPro"/>
</dbReference>
<dbReference type="EMBL" id="KU543683">
    <property type="protein sequence ID" value="AMS38371.1"/>
    <property type="molecule type" value="Genomic_DNA"/>
</dbReference>
<dbReference type="InterPro" id="IPR043502">
    <property type="entry name" value="DNA/RNA_pol_sf"/>
</dbReference>
<dbReference type="Gene3D" id="3.60.10.10">
    <property type="entry name" value="Endonuclease/exonuclease/phosphatase"/>
    <property type="match status" value="1"/>
</dbReference>
<dbReference type="PANTHER" id="PTHR19446">
    <property type="entry name" value="REVERSE TRANSCRIPTASES"/>
    <property type="match status" value="1"/>
</dbReference>
<reference evidence="2" key="2">
    <citation type="submission" date="2016-01" db="EMBL/GenBank/DDBJ databases">
        <authorList>
            <person name="Oliw E.H."/>
        </authorList>
    </citation>
    <scope>NUCLEOTIDE SEQUENCE</scope>
</reference>